<dbReference type="HOGENOM" id="CLU_001265_0_1_1"/>
<dbReference type="PANTHER" id="PTHR43791">
    <property type="entry name" value="PERMEASE-RELATED"/>
    <property type="match status" value="1"/>
</dbReference>
<evidence type="ECO:0000256" key="3">
    <source>
        <dbReference type="ARBA" id="ARBA00022692"/>
    </source>
</evidence>
<evidence type="ECO:0000256" key="5">
    <source>
        <dbReference type="ARBA" id="ARBA00023136"/>
    </source>
</evidence>
<feature type="transmembrane region" description="Helical" evidence="6">
    <location>
        <begin position="295"/>
        <end position="312"/>
    </location>
</feature>
<comment type="subcellular location">
    <subcellularLocation>
        <location evidence="1">Membrane</location>
        <topology evidence="1">Multi-pass membrane protein</topology>
    </subcellularLocation>
</comment>
<keyword evidence="5 6" id="KW-0472">Membrane</keyword>
<dbReference type="OrthoDB" id="2502798at2759"/>
<dbReference type="eggNOG" id="KOG2533">
    <property type="taxonomic scope" value="Eukaryota"/>
</dbReference>
<feature type="transmembrane region" description="Helical" evidence="6">
    <location>
        <begin position="319"/>
        <end position="337"/>
    </location>
</feature>
<dbReference type="RefSeq" id="XP_007410455.1">
    <property type="nucleotide sequence ID" value="XM_007410393.1"/>
</dbReference>
<dbReference type="InParanoid" id="F4RN12"/>
<dbReference type="VEuPathDB" id="FungiDB:MELLADRAFT_106905"/>
<dbReference type="InterPro" id="IPR011701">
    <property type="entry name" value="MFS"/>
</dbReference>
<name>F4RN12_MELLP</name>
<feature type="transmembrane region" description="Helical" evidence="6">
    <location>
        <begin position="380"/>
        <end position="400"/>
    </location>
</feature>
<accession>F4RN12</accession>
<evidence type="ECO:0008006" key="9">
    <source>
        <dbReference type="Google" id="ProtNLM"/>
    </source>
</evidence>
<feature type="transmembrane region" description="Helical" evidence="6">
    <location>
        <begin position="41"/>
        <end position="61"/>
    </location>
</feature>
<feature type="transmembrane region" description="Helical" evidence="6">
    <location>
        <begin position="349"/>
        <end position="368"/>
    </location>
</feature>
<dbReference type="EMBL" id="GL883109">
    <property type="protein sequence ID" value="EGG06217.1"/>
    <property type="molecule type" value="Genomic_DNA"/>
</dbReference>
<gene>
    <name evidence="7" type="ORF">MELLADRAFT_106905</name>
</gene>
<evidence type="ECO:0000256" key="1">
    <source>
        <dbReference type="ARBA" id="ARBA00004141"/>
    </source>
</evidence>
<dbReference type="InterPro" id="IPR036259">
    <property type="entry name" value="MFS_trans_sf"/>
</dbReference>
<dbReference type="Gene3D" id="1.20.1250.20">
    <property type="entry name" value="MFS general substrate transporter like domains"/>
    <property type="match status" value="2"/>
</dbReference>
<reference evidence="8" key="1">
    <citation type="journal article" date="2011" name="Proc. Natl. Acad. Sci. U.S.A.">
        <title>Obligate biotrophy features unraveled by the genomic analysis of rust fungi.</title>
        <authorList>
            <person name="Duplessis S."/>
            <person name="Cuomo C.A."/>
            <person name="Lin Y.-C."/>
            <person name="Aerts A."/>
            <person name="Tisserant E."/>
            <person name="Veneault-Fourrey C."/>
            <person name="Joly D.L."/>
            <person name="Hacquard S."/>
            <person name="Amselem J."/>
            <person name="Cantarel B.L."/>
            <person name="Chiu R."/>
            <person name="Coutinho P.M."/>
            <person name="Feau N."/>
            <person name="Field M."/>
            <person name="Frey P."/>
            <person name="Gelhaye E."/>
            <person name="Goldberg J."/>
            <person name="Grabherr M.G."/>
            <person name="Kodira C.D."/>
            <person name="Kohler A."/>
            <person name="Kuees U."/>
            <person name="Lindquist E.A."/>
            <person name="Lucas S.M."/>
            <person name="Mago R."/>
            <person name="Mauceli E."/>
            <person name="Morin E."/>
            <person name="Murat C."/>
            <person name="Pangilinan J.L."/>
            <person name="Park R."/>
            <person name="Pearson M."/>
            <person name="Quesneville H."/>
            <person name="Rouhier N."/>
            <person name="Sakthikumar S."/>
            <person name="Salamov A.A."/>
            <person name="Schmutz J."/>
            <person name="Selles B."/>
            <person name="Shapiro H."/>
            <person name="Tanguay P."/>
            <person name="Tuskan G.A."/>
            <person name="Henrissat B."/>
            <person name="Van de Peer Y."/>
            <person name="Rouze P."/>
            <person name="Ellis J.G."/>
            <person name="Dodds P.N."/>
            <person name="Schein J.E."/>
            <person name="Zhong S."/>
            <person name="Hamelin R.C."/>
            <person name="Grigoriev I.V."/>
            <person name="Szabo L.J."/>
            <person name="Martin F."/>
        </authorList>
    </citation>
    <scope>NUCLEOTIDE SEQUENCE [LARGE SCALE GENOMIC DNA]</scope>
    <source>
        <strain evidence="8">98AG31 / pathotype 3-4-7</strain>
    </source>
</reference>
<feature type="transmembrane region" description="Helical" evidence="6">
    <location>
        <begin position="412"/>
        <end position="432"/>
    </location>
</feature>
<dbReference type="KEGG" id="mlr:MELLADRAFT_106905"/>
<dbReference type="SUPFAM" id="SSF103473">
    <property type="entry name" value="MFS general substrate transporter"/>
    <property type="match status" value="1"/>
</dbReference>
<keyword evidence="8" id="KW-1185">Reference proteome</keyword>
<feature type="transmembrane region" description="Helical" evidence="6">
    <location>
        <begin position="164"/>
        <end position="186"/>
    </location>
</feature>
<dbReference type="GO" id="GO:0016020">
    <property type="term" value="C:membrane"/>
    <property type="evidence" value="ECO:0007669"/>
    <property type="project" value="UniProtKB-SubCell"/>
</dbReference>
<keyword evidence="4 6" id="KW-1133">Transmembrane helix</keyword>
<dbReference type="GeneID" id="18923033"/>
<evidence type="ECO:0000256" key="2">
    <source>
        <dbReference type="ARBA" id="ARBA00022448"/>
    </source>
</evidence>
<keyword evidence="2" id="KW-0813">Transport</keyword>
<feature type="transmembrane region" description="Helical" evidence="6">
    <location>
        <begin position="198"/>
        <end position="219"/>
    </location>
</feature>
<evidence type="ECO:0000256" key="4">
    <source>
        <dbReference type="ARBA" id="ARBA00022989"/>
    </source>
</evidence>
<feature type="transmembrane region" description="Helical" evidence="6">
    <location>
        <begin position="271"/>
        <end position="289"/>
    </location>
</feature>
<proteinExistence type="predicted"/>
<dbReference type="PANTHER" id="PTHR43791:SF85">
    <property type="entry name" value="TRANSPORTER, PUTATIVE (AFU_ORTHOLOGUE AFUA_6G00710)-RELATED"/>
    <property type="match status" value="1"/>
</dbReference>
<protein>
    <recommendedName>
        <fullName evidence="9">Major facilitator superfamily (MFS) profile domain-containing protein</fullName>
    </recommendedName>
</protein>
<sequence>MPKRKEGTYIRHFDEDESACQNEHQNDLNELHYQTLERKTVWMLDLTILPIMTMFSLLNFLDRVSIGNLRVIGFQEDLDVSDIQIAIALTAGMMLSKKLIDTSMLPVCLGHRAPVKPRAAQGRRSFEGLVAVRVFLGLLEGGVAPGTMLYLSSFYTRKELQLRIAIVQSAACVSGGLSGLLTYFIYQLDGFLGKPGWCWVYFIEGLITIFFGILGLFLLPSTVEKSRFLSVAQQKIVRKRMQEDRGGAASEQNLERASVHQILQALKSPHVVILCMCGFLAFTNIYGVAYFQPVVVPYISAFLVMLGTSYISDRYSLRGATALICAVLSLVGYATFYCLDDWGQRYGTIFISMAGAYSTQLPLIAWLSNNTEPYIRRATAIAFYAVLGNIGGIMSVWVFAYADKPQYSIPTVMNIACAVGIILLTSINWIYLNYKNKCKITKRGGILAGYEFNVKDYVDSEAFERLERLKHLVLLRYECHDYLSSNKACFQDECLF</sequence>
<keyword evidence="3 6" id="KW-0812">Transmembrane</keyword>
<evidence type="ECO:0000313" key="8">
    <source>
        <dbReference type="Proteomes" id="UP000001072"/>
    </source>
</evidence>
<dbReference type="AlphaFoldDB" id="F4RN12"/>
<dbReference type="Proteomes" id="UP000001072">
    <property type="component" value="Unassembled WGS sequence"/>
</dbReference>
<evidence type="ECO:0000313" key="7">
    <source>
        <dbReference type="EMBL" id="EGG06217.1"/>
    </source>
</evidence>
<evidence type="ECO:0000256" key="6">
    <source>
        <dbReference type="SAM" id="Phobius"/>
    </source>
</evidence>
<dbReference type="Pfam" id="PF07690">
    <property type="entry name" value="MFS_1"/>
    <property type="match status" value="1"/>
</dbReference>
<dbReference type="GO" id="GO:0022857">
    <property type="term" value="F:transmembrane transporter activity"/>
    <property type="evidence" value="ECO:0007669"/>
    <property type="project" value="InterPro"/>
</dbReference>
<feature type="transmembrane region" description="Helical" evidence="6">
    <location>
        <begin position="130"/>
        <end position="152"/>
    </location>
</feature>
<organism evidence="8">
    <name type="scientific">Melampsora larici-populina (strain 98AG31 / pathotype 3-4-7)</name>
    <name type="common">Poplar leaf rust fungus</name>
    <dbReference type="NCBI Taxonomy" id="747676"/>
    <lineage>
        <taxon>Eukaryota</taxon>
        <taxon>Fungi</taxon>
        <taxon>Dikarya</taxon>
        <taxon>Basidiomycota</taxon>
        <taxon>Pucciniomycotina</taxon>
        <taxon>Pucciniomycetes</taxon>
        <taxon>Pucciniales</taxon>
        <taxon>Melampsoraceae</taxon>
        <taxon>Melampsora</taxon>
    </lineage>
</organism>